<accession>A0A267GZI8</accession>
<evidence type="ECO:0000256" key="6">
    <source>
        <dbReference type="ARBA" id="ARBA00022824"/>
    </source>
</evidence>
<feature type="repeat" description="WD" evidence="9">
    <location>
        <begin position="122"/>
        <end position="164"/>
    </location>
</feature>
<keyword evidence="7" id="KW-0931">ER-Golgi transport</keyword>
<evidence type="ECO:0000256" key="10">
    <source>
        <dbReference type="SAM" id="MobiDB-lite"/>
    </source>
</evidence>
<evidence type="ECO:0000256" key="7">
    <source>
        <dbReference type="ARBA" id="ARBA00022892"/>
    </source>
</evidence>
<keyword evidence="3" id="KW-0813">Transport</keyword>
<comment type="similarity">
    <text evidence="2">Belongs to the WD repeat SEC31 family.</text>
</comment>
<evidence type="ECO:0000256" key="5">
    <source>
        <dbReference type="ARBA" id="ARBA00022737"/>
    </source>
</evidence>
<feature type="region of interest" description="Disordered" evidence="10">
    <location>
        <begin position="347"/>
        <end position="369"/>
    </location>
</feature>
<reference evidence="11 12" key="1">
    <citation type="submission" date="2017-06" db="EMBL/GenBank/DDBJ databases">
        <title>A platform for efficient transgenesis in Macrostomum lignano, a flatworm model organism for stem cell research.</title>
        <authorList>
            <person name="Berezikov E."/>
        </authorList>
    </citation>
    <scope>NUCLEOTIDE SEQUENCE [LARGE SCALE GENOMIC DNA]</scope>
    <source>
        <strain evidence="11">DV1</strain>
        <tissue evidence="11">Whole organism</tissue>
    </source>
</reference>
<dbReference type="AlphaFoldDB" id="A0A267GZI8"/>
<dbReference type="EMBL" id="NIVC01000087">
    <property type="protein sequence ID" value="PAA91448.1"/>
    <property type="molecule type" value="Genomic_DNA"/>
</dbReference>
<dbReference type="STRING" id="282301.A0A267GZI8"/>
<feature type="repeat" description="WD" evidence="9">
    <location>
        <begin position="259"/>
        <end position="292"/>
    </location>
</feature>
<keyword evidence="6" id="KW-0256">Endoplasmic reticulum</keyword>
<dbReference type="PANTHER" id="PTHR13923">
    <property type="entry name" value="SEC31-RELATED PROTEIN"/>
    <property type="match status" value="1"/>
</dbReference>
<dbReference type="GO" id="GO:0070971">
    <property type="term" value="C:endoplasmic reticulum exit site"/>
    <property type="evidence" value="ECO:0007669"/>
    <property type="project" value="TreeGrafter"/>
</dbReference>
<dbReference type="PROSITE" id="PS50082">
    <property type="entry name" value="WD_REPEATS_2"/>
    <property type="match status" value="2"/>
</dbReference>
<evidence type="ECO:0000256" key="1">
    <source>
        <dbReference type="ARBA" id="ARBA00004240"/>
    </source>
</evidence>
<keyword evidence="8" id="KW-0653">Protein transport</keyword>
<dbReference type="SUPFAM" id="SSF50978">
    <property type="entry name" value="WD40 repeat-like"/>
    <property type="match status" value="1"/>
</dbReference>
<feature type="region of interest" description="Disordered" evidence="10">
    <location>
        <begin position="801"/>
        <end position="843"/>
    </location>
</feature>
<dbReference type="Gene3D" id="2.130.10.10">
    <property type="entry name" value="YVTN repeat-like/Quinoprotein amine dehydrogenase"/>
    <property type="match status" value="1"/>
</dbReference>
<dbReference type="InterPro" id="IPR036322">
    <property type="entry name" value="WD40_repeat_dom_sf"/>
</dbReference>
<comment type="caution">
    <text evidence="11">The sequence shown here is derived from an EMBL/GenBank/DDBJ whole genome shotgun (WGS) entry which is preliminary data.</text>
</comment>
<dbReference type="Proteomes" id="UP000215902">
    <property type="component" value="Unassembled WGS sequence"/>
</dbReference>
<feature type="compositionally biased region" description="Low complexity" evidence="10">
    <location>
        <begin position="909"/>
        <end position="922"/>
    </location>
</feature>
<keyword evidence="4 9" id="KW-0853">WD repeat</keyword>
<dbReference type="Pfam" id="PF00400">
    <property type="entry name" value="WD40"/>
    <property type="match status" value="2"/>
</dbReference>
<dbReference type="GO" id="GO:0030127">
    <property type="term" value="C:COPII vesicle coat"/>
    <property type="evidence" value="ECO:0007669"/>
    <property type="project" value="TreeGrafter"/>
</dbReference>
<evidence type="ECO:0000256" key="3">
    <source>
        <dbReference type="ARBA" id="ARBA00022448"/>
    </source>
</evidence>
<gene>
    <name evidence="11" type="ORF">BOX15_Mlig006461g3</name>
</gene>
<dbReference type="OrthoDB" id="542917at2759"/>
<dbReference type="InterPro" id="IPR015943">
    <property type="entry name" value="WD40/YVTN_repeat-like_dom_sf"/>
</dbReference>
<feature type="compositionally biased region" description="Low complexity" evidence="10">
    <location>
        <begin position="349"/>
        <end position="369"/>
    </location>
</feature>
<evidence type="ECO:0000256" key="8">
    <source>
        <dbReference type="ARBA" id="ARBA00022927"/>
    </source>
</evidence>
<feature type="compositionally biased region" description="Pro residues" evidence="10">
    <location>
        <begin position="988"/>
        <end position="1016"/>
    </location>
</feature>
<name>A0A267GZI8_9PLAT</name>
<dbReference type="Gene3D" id="1.20.940.10">
    <property type="entry name" value="Functional domain of the splicing factor Prp18"/>
    <property type="match status" value="1"/>
</dbReference>
<feature type="compositionally biased region" description="Low complexity" evidence="10">
    <location>
        <begin position="975"/>
        <end position="984"/>
    </location>
</feature>
<dbReference type="PROSITE" id="PS50294">
    <property type="entry name" value="WD_REPEATS_REGION"/>
    <property type="match status" value="1"/>
</dbReference>
<keyword evidence="5" id="KW-0677">Repeat</keyword>
<protein>
    <submittedName>
        <fullName evidence="11">Uncharacterized protein</fullName>
    </submittedName>
</protein>
<evidence type="ECO:0000313" key="11">
    <source>
        <dbReference type="EMBL" id="PAA91448.1"/>
    </source>
</evidence>
<evidence type="ECO:0000256" key="9">
    <source>
        <dbReference type="PROSITE-ProRule" id="PRU00221"/>
    </source>
</evidence>
<dbReference type="SMART" id="SM00320">
    <property type="entry name" value="WD40"/>
    <property type="match status" value="4"/>
</dbReference>
<dbReference type="InterPro" id="IPR040251">
    <property type="entry name" value="SEC31-like"/>
</dbReference>
<dbReference type="GO" id="GO:0007029">
    <property type="term" value="P:endoplasmic reticulum organization"/>
    <property type="evidence" value="ECO:0007669"/>
    <property type="project" value="TreeGrafter"/>
</dbReference>
<proteinExistence type="inferred from homology"/>
<dbReference type="Gene3D" id="1.25.40.1030">
    <property type="match status" value="1"/>
</dbReference>
<dbReference type="GO" id="GO:0090110">
    <property type="term" value="P:COPII-coated vesicle cargo loading"/>
    <property type="evidence" value="ECO:0007669"/>
    <property type="project" value="TreeGrafter"/>
</dbReference>
<feature type="compositionally biased region" description="Basic and acidic residues" evidence="10">
    <location>
        <begin position="507"/>
        <end position="517"/>
    </location>
</feature>
<feature type="non-terminal residue" evidence="11">
    <location>
        <position position="1"/>
    </location>
</feature>
<evidence type="ECO:0000313" key="12">
    <source>
        <dbReference type="Proteomes" id="UP000215902"/>
    </source>
</evidence>
<dbReference type="InterPro" id="IPR001680">
    <property type="entry name" value="WD40_rpt"/>
</dbReference>
<feature type="region of interest" description="Disordered" evidence="10">
    <location>
        <begin position="503"/>
        <end position="526"/>
    </location>
</feature>
<feature type="compositionally biased region" description="Polar residues" evidence="10">
    <location>
        <begin position="816"/>
        <end position="832"/>
    </location>
</feature>
<organism evidence="11 12">
    <name type="scientific">Macrostomum lignano</name>
    <dbReference type="NCBI Taxonomy" id="282301"/>
    <lineage>
        <taxon>Eukaryota</taxon>
        <taxon>Metazoa</taxon>
        <taxon>Spiralia</taxon>
        <taxon>Lophotrochozoa</taxon>
        <taxon>Platyhelminthes</taxon>
        <taxon>Rhabditophora</taxon>
        <taxon>Macrostomorpha</taxon>
        <taxon>Macrostomida</taxon>
        <taxon>Macrostomidae</taxon>
        <taxon>Macrostomum</taxon>
    </lineage>
</organism>
<dbReference type="PANTHER" id="PTHR13923:SF11">
    <property type="entry name" value="SECRETORY 31, ISOFORM D"/>
    <property type="match status" value="1"/>
</dbReference>
<feature type="compositionally biased region" description="Low complexity" evidence="10">
    <location>
        <begin position="802"/>
        <end position="815"/>
    </location>
</feature>
<comment type="subcellular location">
    <subcellularLocation>
        <location evidence="1">Endoplasmic reticulum</location>
    </subcellularLocation>
</comment>
<dbReference type="GO" id="GO:0005198">
    <property type="term" value="F:structural molecule activity"/>
    <property type="evidence" value="ECO:0007669"/>
    <property type="project" value="TreeGrafter"/>
</dbReference>
<dbReference type="GO" id="GO:0015031">
    <property type="term" value="P:protein transport"/>
    <property type="evidence" value="ECO:0007669"/>
    <property type="project" value="UniProtKB-KW"/>
</dbReference>
<keyword evidence="12" id="KW-1185">Reference proteome</keyword>
<evidence type="ECO:0000256" key="2">
    <source>
        <dbReference type="ARBA" id="ARBA00009358"/>
    </source>
</evidence>
<evidence type="ECO:0000256" key="4">
    <source>
        <dbReference type="ARBA" id="ARBA00022574"/>
    </source>
</evidence>
<feature type="region of interest" description="Disordered" evidence="10">
    <location>
        <begin position="883"/>
        <end position="1043"/>
    </location>
</feature>
<sequence>HKSAMKIKQIQRTSVATWSPGNQQPLLLAAGTSAHQLDATFSTSSVLELFKVDLTSPDTELKPSASIETADRFCRLMWGSHGVDADLPWGVLVGGTARGKLVVYNPERLATESSESAEVFTQSGHTGSVGALDLNPFQKNLLCTGGGESEIFVWDLANPSAQMAPGSKSLPADDVLGVAWNRQVSHILGSVFATRCIVWDLKKSEPIIKLTDSMCQMRLKHVAWHPKVATQLCLASDDDQTPLVQMWDLRYATSPMQQLNAHTKGILSMAWSPFDPDYLLSTSRDSSLICWDPNCSSPGGEIVVKATLPNRWIYDSAWSPKHPLLLCASSMDGQLSVLNILGGSDGEDSSAPAAAADNAANSASGSADPFAQVHQPSVPAQVWYHPGKAPKWMRPRCGARFGFGGRLVSFGCDAASDASGQQQQNRQAKISQVVTEPELVRRAGDLERALSAGAADLGGHCRARAEAAKDEAEQRLWQFLETNFSSDPRTQFLKLLGFEADEEGEAVSEKGEDKSEAESGEAETDEFSAIAEEAKPLGLASATEDGAEDADLTKALIAGRIETAVDLCLDRGRLAEAAILAVAGGAELYERTQARLFRLLNTDTGRLIRAVVTHACPYVVQHSGNEDWRHSLAFALTYASAEEFAELAEQIGRRLETDGRRQEAALCYICAGSVPRLAACLMPAGGEPRPLLLQDVVEKAEVLRLAVTDADHPSSAGDLGALTAHLGSYAEQLANQGELRAALRYLQPAAVTGDSNQTARAHRLYQALGCPPDVPAPPNPYRPTVAAASAVVNGGYRPVAGQQQQPRQQLPGKPQSGSAAPSNPYAVSSVTSQQQQQQQQPAAMYNPAANLYQPTSYAANRTNPPYPAYAAPPVQPVQSAYQPVGNTMYQPGQPPATSMYQPPPPPPSATGYQPHSMLQQQQHPPPPPPSSSQYPTKPRDSSTKAGCGGWNDPPFLSEQKKPSDSAAQAPPPPANLYNPAAYVAQHPPGLPQPPHANPLTAPPPISQMPTANVPPSPHDKVKHPSGGGRRSRNTSMCSDKGSDAAGASAAAAAATASQPAVLPDQFKHFPRVLGDLVGACRLQSAATSRKRQVTVKMDDVERKLAALYELLAQNKLSQPVLDGLTAIVQNLQQKAMQEALGWVNHVIQSANFAEIRTFMPGVKVLVQTAIEVGVTP</sequence>